<keyword evidence="9" id="KW-1185">Reference proteome</keyword>
<dbReference type="GO" id="GO:0005198">
    <property type="term" value="F:structural molecule activity"/>
    <property type="evidence" value="ECO:0007669"/>
    <property type="project" value="InterPro"/>
</dbReference>
<proteinExistence type="inferred from homology"/>
<comment type="subcellular location">
    <subcellularLocation>
        <location evidence="1">Bacterial flagellum</location>
    </subcellularLocation>
    <subcellularLocation>
        <location evidence="2">Secreted</location>
    </subcellularLocation>
</comment>
<dbReference type="PANTHER" id="PTHR30033">
    <property type="entry name" value="FLAGELLAR HOOK-ASSOCIATED PROTEIN 1"/>
    <property type="match status" value="1"/>
</dbReference>
<evidence type="ECO:0000256" key="5">
    <source>
        <dbReference type="ARBA" id="ARBA00022525"/>
    </source>
</evidence>
<keyword evidence="5" id="KW-0964">Secreted</keyword>
<name>A0A2N3PZY6_9PROT</name>
<dbReference type="PANTHER" id="PTHR30033:SF2">
    <property type="entry name" value="FLAGELLAR HOOK PROTEIN"/>
    <property type="match status" value="1"/>
</dbReference>
<protein>
    <recommendedName>
        <fullName evidence="4">Flagellar hook-associated protein 1</fullName>
    </recommendedName>
</protein>
<evidence type="ECO:0000259" key="7">
    <source>
        <dbReference type="Pfam" id="PF22638"/>
    </source>
</evidence>
<dbReference type="AlphaFoldDB" id="A0A2N3PZY6"/>
<evidence type="ECO:0000256" key="4">
    <source>
        <dbReference type="ARBA" id="ARBA00016244"/>
    </source>
</evidence>
<dbReference type="GO" id="GO:0044780">
    <property type="term" value="P:bacterial-type flagellum assembly"/>
    <property type="evidence" value="ECO:0007669"/>
    <property type="project" value="InterPro"/>
</dbReference>
<dbReference type="OrthoDB" id="7181295at2"/>
<dbReference type="GO" id="GO:0009424">
    <property type="term" value="C:bacterial-type flagellum hook"/>
    <property type="evidence" value="ECO:0007669"/>
    <property type="project" value="InterPro"/>
</dbReference>
<sequence length="928" mass="96815">MAATGETGAVTNGLTWAQQQAASNGGAAYAAGAAMAAAAAPKTKKTKTERPDESWILGALFPLEAIQSSVEEGLKASIRDAIGTLHTLLADDKISETLQKLLGAPEDPASIAHSMRDLTDAFADMADQQGASSKAVMRAAATFTDKLKTTTTQIQALRSQADSDIGITVGKANAILRQIADLNNKIAFNAAVGQSSSAIGTERDAVLDTLSGTFDFASFNRDDGTVSLYTKGGTPLINGSVTPLEHKATAKIEPSMTLSNGGLSGITANGIDISGHVTAGTLHTLLKTRDATLPNVQSQLDTLAQTLQSHINQISNRALARKGLTSTRRGSRRFTDPTIQKFTLLGGDVILSLSTAEGKPAASVGLSLLMKQYLRSNGLPGNRPWTAPQAAMALNRWFVQRLGTRSEPYTSLNEDGQIVFHLPQGSVTGLTFQDQRSLAYRSSSVADANKPLGLSGTIAFTDSAGNLISTDRANPPQPIVPGDSLTAIAGKLKSLEGLDASVIETESGVALHVATTIGSDISIEPDMGGTNVVAGLGLRPAPDQAQDDVVVNYQPDSQGSSFLSSPRPDATTPLGLDGPLVFRNQESELIAQLILRPDWTLATLTSQINGAAKKKDIKATVIHAGNQVALKIAAPMGQKMRMDGAPDSFRSSPAEAFSAAGGTLAVNLDGKAVGRLDVKAGSDLQTIAETINAPTEPFAACGIRASVEEIGDYSFLEIASDTGLPLAFQGEWKGQGGGDTLALQLNVRDSLGLNPPATQAIPGFTNFLGLNDVLAATPFDAFDGKAPTGVFTTTAIPGTAQSLSLSADILTDASILDDPAFITRIANLLRGQVNLGAAGNMPRGSHTLTNYAETIIATVKAQATVSRGQIDFQRTLLDGLKLQHSRVGGMNMNDTVSTLTAYQQAFHDSSRIVSTMAQLFGSLDAPVH</sequence>
<organism evidence="8 9">
    <name type="scientific">Telmatospirillum siberiense</name>
    <dbReference type="NCBI Taxonomy" id="382514"/>
    <lineage>
        <taxon>Bacteria</taxon>
        <taxon>Pseudomonadati</taxon>
        <taxon>Pseudomonadota</taxon>
        <taxon>Alphaproteobacteria</taxon>
        <taxon>Rhodospirillales</taxon>
        <taxon>Rhodospirillaceae</taxon>
        <taxon>Telmatospirillum</taxon>
    </lineage>
</organism>
<dbReference type="InterPro" id="IPR002371">
    <property type="entry name" value="FlgK"/>
</dbReference>
<dbReference type="RefSeq" id="WP_101248925.1">
    <property type="nucleotide sequence ID" value="NZ_PIUM01000002.1"/>
</dbReference>
<evidence type="ECO:0000256" key="3">
    <source>
        <dbReference type="ARBA" id="ARBA00009677"/>
    </source>
</evidence>
<evidence type="ECO:0000313" key="9">
    <source>
        <dbReference type="Proteomes" id="UP000233293"/>
    </source>
</evidence>
<gene>
    <name evidence="8" type="ORF">CWS72_02135</name>
</gene>
<dbReference type="InterPro" id="IPR053927">
    <property type="entry name" value="FlgK_helical"/>
</dbReference>
<dbReference type="Proteomes" id="UP000233293">
    <property type="component" value="Unassembled WGS sequence"/>
</dbReference>
<dbReference type="EMBL" id="PIUM01000002">
    <property type="protein sequence ID" value="PKU25963.1"/>
    <property type="molecule type" value="Genomic_DNA"/>
</dbReference>
<dbReference type="Pfam" id="PF22638">
    <property type="entry name" value="FlgK_D1"/>
    <property type="match status" value="1"/>
</dbReference>
<evidence type="ECO:0000256" key="1">
    <source>
        <dbReference type="ARBA" id="ARBA00004365"/>
    </source>
</evidence>
<evidence type="ECO:0000256" key="2">
    <source>
        <dbReference type="ARBA" id="ARBA00004613"/>
    </source>
</evidence>
<dbReference type="GO" id="GO:0005576">
    <property type="term" value="C:extracellular region"/>
    <property type="evidence" value="ECO:0007669"/>
    <property type="project" value="UniProtKB-SubCell"/>
</dbReference>
<accession>A0A2N3PZY6</accession>
<evidence type="ECO:0000256" key="6">
    <source>
        <dbReference type="ARBA" id="ARBA00023143"/>
    </source>
</evidence>
<feature type="domain" description="Flagellar hook-associated protein FlgK helical" evidence="7">
    <location>
        <begin position="97"/>
        <end position="320"/>
    </location>
</feature>
<evidence type="ECO:0000313" key="8">
    <source>
        <dbReference type="EMBL" id="PKU25963.1"/>
    </source>
</evidence>
<reference evidence="9" key="1">
    <citation type="submission" date="2017-12" db="EMBL/GenBank/DDBJ databases">
        <title>Draft genome sequence of Telmatospirillum siberiense 26-4b1T, an acidotolerant peatland alphaproteobacterium potentially involved in sulfur cycling.</title>
        <authorList>
            <person name="Hausmann B."/>
            <person name="Pjevac P."/>
            <person name="Schreck K."/>
            <person name="Herbold C.W."/>
            <person name="Daims H."/>
            <person name="Wagner M."/>
            <person name="Pester M."/>
            <person name="Loy A."/>
        </authorList>
    </citation>
    <scope>NUCLEOTIDE SEQUENCE [LARGE SCALE GENOMIC DNA]</scope>
    <source>
        <strain evidence="9">26-4b1</strain>
    </source>
</reference>
<keyword evidence="6" id="KW-0975">Bacterial flagellum</keyword>
<comment type="caution">
    <text evidence="8">The sequence shown here is derived from an EMBL/GenBank/DDBJ whole genome shotgun (WGS) entry which is preliminary data.</text>
</comment>
<comment type="similarity">
    <text evidence="3">Belongs to the flagella basal body rod proteins family.</text>
</comment>